<comment type="caution">
    <text evidence="1">The sequence shown here is derived from an EMBL/GenBank/DDBJ whole genome shotgun (WGS) entry which is preliminary data.</text>
</comment>
<dbReference type="EMBL" id="PIPF01000010">
    <property type="protein sequence ID" value="RWU82741.1"/>
    <property type="molecule type" value="Genomic_DNA"/>
</dbReference>
<protein>
    <submittedName>
        <fullName evidence="1">Uncharacterized protein</fullName>
    </submittedName>
</protein>
<accession>A0A444B320</accession>
<reference evidence="1 2" key="1">
    <citation type="journal article" date="2009" name="Int. J. Syst. Evol. Microbiol.">
        <title>Janibacter hoylei sp. nov., Bacillus isronensis sp. nov. and Bacillus aryabhattai sp. nov., isolated from cryotubes used for collecting air from the upper atmosphere.</title>
        <authorList>
            <person name="Shivaji S."/>
            <person name="Chaturvedi P."/>
            <person name="Begum Z."/>
            <person name="Pindi P.K."/>
            <person name="Manorama R."/>
            <person name="Padmanaban D.A."/>
            <person name="Shouche Y.S."/>
            <person name="Pawar S."/>
            <person name="Vaishampayan P."/>
            <person name="Dutt C.B."/>
            <person name="Datta G.N."/>
            <person name="Manchanda R.K."/>
            <person name="Rao U.R."/>
            <person name="Bhargava P.M."/>
            <person name="Narlikar J.V."/>
        </authorList>
    </citation>
    <scope>NUCLEOTIDE SEQUENCE [LARGE SCALE GENOMIC DNA]</scope>
    <source>
        <strain evidence="1 2">PVAS-1</strain>
    </source>
</reference>
<proteinExistence type="predicted"/>
<gene>
    <name evidence="1" type="ORF">CWN80_11390</name>
</gene>
<evidence type="ECO:0000313" key="2">
    <source>
        <dbReference type="Proteomes" id="UP000288711"/>
    </source>
</evidence>
<sequence>MSSAAPPPSSRLSTLARRVRTAPGYRQVTDSILPRIRGSETVVDLLTRLVGEGGRLGGSSHPLVTAKGVDTAGADRWPVVVITLDDPDGERPATPEEVAQVVAEIGRLQERLRCFRAVFLVTGDALDVVRRAGHAVELLPDPADIGDAAAVRRHRARRVVAMTDHYRAWLVLDVPAARRAGLAPAQVELLEALPGYLADQHDLHDLPALTGITDAGGTGRGV</sequence>
<organism evidence="1 2">
    <name type="scientific">Janibacter hoylei PVAS-1</name>
    <dbReference type="NCBI Taxonomy" id="1210046"/>
    <lineage>
        <taxon>Bacteria</taxon>
        <taxon>Bacillati</taxon>
        <taxon>Actinomycetota</taxon>
        <taxon>Actinomycetes</taxon>
        <taxon>Micrococcales</taxon>
        <taxon>Intrasporangiaceae</taxon>
        <taxon>Janibacter</taxon>
    </lineage>
</organism>
<dbReference type="RefSeq" id="WP_128277305.1">
    <property type="nucleotide sequence ID" value="NZ_PIPF01000010.1"/>
</dbReference>
<dbReference type="Proteomes" id="UP000288711">
    <property type="component" value="Unassembled WGS sequence"/>
</dbReference>
<name>A0A444B320_9MICO</name>
<evidence type="ECO:0000313" key="1">
    <source>
        <dbReference type="EMBL" id="RWU82741.1"/>
    </source>
</evidence>
<keyword evidence="2" id="KW-1185">Reference proteome</keyword>
<dbReference type="AlphaFoldDB" id="A0A444B320"/>